<keyword evidence="4 6" id="KW-0067">ATP-binding</keyword>
<comment type="similarity">
    <text evidence="1">Belongs to the ABC transporter superfamily.</text>
</comment>
<accession>A0A939CDC3</accession>
<evidence type="ECO:0000259" key="5">
    <source>
        <dbReference type="PROSITE" id="PS50893"/>
    </source>
</evidence>
<comment type="caution">
    <text evidence="6">The sequence shown here is derived from an EMBL/GenBank/DDBJ whole genome shotgun (WGS) entry which is preliminary data.</text>
</comment>
<dbReference type="SUPFAM" id="SSF52540">
    <property type="entry name" value="P-loop containing nucleoside triphosphate hydrolases"/>
    <property type="match status" value="1"/>
</dbReference>
<dbReference type="GO" id="GO:0015833">
    <property type="term" value="P:peptide transport"/>
    <property type="evidence" value="ECO:0007669"/>
    <property type="project" value="InterPro"/>
</dbReference>
<sequence length="301" mass="34236">MEHEILLDVRRLTHIFPLSRKTAVKAVDDVSFQIRRGEIFGLVGESGSGKSTAARCVMNIYQPYAGQIYYKGIDTCDRGQFRKNKKMLQTTRQMIFQDSGSSLNQKMKVRDIIEEPMRVQKIRPLRGSYEEEARFQMKYVGLDPEYLKKYPGELSGGQRQRVAIARALTMEPELLVADEPIASLDASIQAQIVNLFRHLQKEHGFSFLFIAHDLDMVEFLCDRVGVMYHGKLVETGPARAVFENPLHPYTKALIAAIPIPDPRRERARAVPDFSNTEFSRTGTLREVEKDHFVLMEGGDAG</sequence>
<evidence type="ECO:0000313" key="7">
    <source>
        <dbReference type="Proteomes" id="UP000737612"/>
    </source>
</evidence>
<dbReference type="InterPro" id="IPR027417">
    <property type="entry name" value="P-loop_NTPase"/>
</dbReference>
<dbReference type="Proteomes" id="UP000737612">
    <property type="component" value="Unassembled WGS sequence"/>
</dbReference>
<dbReference type="Gene3D" id="3.40.50.300">
    <property type="entry name" value="P-loop containing nucleotide triphosphate hydrolases"/>
    <property type="match status" value="1"/>
</dbReference>
<dbReference type="GO" id="GO:0016887">
    <property type="term" value="F:ATP hydrolysis activity"/>
    <property type="evidence" value="ECO:0007669"/>
    <property type="project" value="InterPro"/>
</dbReference>
<organism evidence="6 7">
    <name type="scientific">Fusicatenibacter saccharivorans</name>
    <dbReference type="NCBI Taxonomy" id="1150298"/>
    <lineage>
        <taxon>Bacteria</taxon>
        <taxon>Bacillati</taxon>
        <taxon>Bacillota</taxon>
        <taxon>Clostridia</taxon>
        <taxon>Lachnospirales</taxon>
        <taxon>Lachnospiraceae</taxon>
        <taxon>Fusicatenibacter</taxon>
    </lineage>
</organism>
<dbReference type="InterPro" id="IPR013563">
    <property type="entry name" value="Oligopep_ABC_C"/>
</dbReference>
<dbReference type="PANTHER" id="PTHR43776">
    <property type="entry name" value="TRANSPORT ATP-BINDING PROTEIN"/>
    <property type="match status" value="1"/>
</dbReference>
<dbReference type="Pfam" id="PF00005">
    <property type="entry name" value="ABC_tran"/>
    <property type="match status" value="1"/>
</dbReference>
<dbReference type="PROSITE" id="PS50893">
    <property type="entry name" value="ABC_TRANSPORTER_2"/>
    <property type="match status" value="1"/>
</dbReference>
<feature type="domain" description="ABC transporter" evidence="5">
    <location>
        <begin position="10"/>
        <end position="254"/>
    </location>
</feature>
<protein>
    <submittedName>
        <fullName evidence="6">ABC transporter ATP-binding protein</fullName>
    </submittedName>
</protein>
<dbReference type="GO" id="GO:0005524">
    <property type="term" value="F:ATP binding"/>
    <property type="evidence" value="ECO:0007669"/>
    <property type="project" value="UniProtKB-KW"/>
</dbReference>
<dbReference type="GO" id="GO:0055085">
    <property type="term" value="P:transmembrane transport"/>
    <property type="evidence" value="ECO:0007669"/>
    <property type="project" value="UniProtKB-ARBA"/>
</dbReference>
<reference evidence="6" key="1">
    <citation type="submission" date="2021-02" db="EMBL/GenBank/DDBJ databases">
        <title>Metagenome-assembled genomes from human diarrheal sample B26.</title>
        <authorList>
            <person name="Ateba T.P."/>
            <person name="Alayande K.A."/>
            <person name="Mwanza M."/>
        </authorList>
    </citation>
    <scope>NUCLEOTIDE SEQUENCE</scope>
    <source>
        <strain evidence="6">06WH</strain>
    </source>
</reference>
<dbReference type="RefSeq" id="WP_373141645.1">
    <property type="nucleotide sequence ID" value="NZ_CAXSRP010000006.1"/>
</dbReference>
<keyword evidence="3" id="KW-0547">Nucleotide-binding</keyword>
<dbReference type="EMBL" id="JAFHBD010000002">
    <property type="protein sequence ID" value="MBN2952100.1"/>
    <property type="molecule type" value="Genomic_DNA"/>
</dbReference>
<evidence type="ECO:0000256" key="2">
    <source>
        <dbReference type="ARBA" id="ARBA00022448"/>
    </source>
</evidence>
<evidence type="ECO:0000256" key="4">
    <source>
        <dbReference type="ARBA" id="ARBA00022840"/>
    </source>
</evidence>
<dbReference type="InterPro" id="IPR017871">
    <property type="entry name" value="ABC_transporter-like_CS"/>
</dbReference>
<dbReference type="SMART" id="SM00382">
    <property type="entry name" value="AAA"/>
    <property type="match status" value="1"/>
</dbReference>
<evidence type="ECO:0000256" key="3">
    <source>
        <dbReference type="ARBA" id="ARBA00022741"/>
    </source>
</evidence>
<proteinExistence type="inferred from homology"/>
<dbReference type="InterPro" id="IPR003439">
    <property type="entry name" value="ABC_transporter-like_ATP-bd"/>
</dbReference>
<keyword evidence="2" id="KW-0813">Transport</keyword>
<dbReference type="InterPro" id="IPR050319">
    <property type="entry name" value="ABC_transp_ATP-bind"/>
</dbReference>
<dbReference type="AlphaFoldDB" id="A0A939CDC3"/>
<gene>
    <name evidence="6" type="ORF">JTJ23_00560</name>
</gene>
<dbReference type="CDD" id="cd03257">
    <property type="entry name" value="ABC_NikE_OppD_transporters"/>
    <property type="match status" value="1"/>
</dbReference>
<dbReference type="PROSITE" id="PS00211">
    <property type="entry name" value="ABC_TRANSPORTER_1"/>
    <property type="match status" value="1"/>
</dbReference>
<evidence type="ECO:0000313" key="6">
    <source>
        <dbReference type="EMBL" id="MBN2952100.1"/>
    </source>
</evidence>
<name>A0A939CDC3_9FIRM</name>
<evidence type="ECO:0000256" key="1">
    <source>
        <dbReference type="ARBA" id="ARBA00005417"/>
    </source>
</evidence>
<dbReference type="Pfam" id="PF08352">
    <property type="entry name" value="oligo_HPY"/>
    <property type="match status" value="1"/>
</dbReference>
<dbReference type="PANTHER" id="PTHR43776:SF7">
    <property type="entry name" value="D,D-DIPEPTIDE TRANSPORT ATP-BINDING PROTEIN DDPF-RELATED"/>
    <property type="match status" value="1"/>
</dbReference>
<dbReference type="InterPro" id="IPR003593">
    <property type="entry name" value="AAA+_ATPase"/>
</dbReference>